<gene>
    <name evidence="4" type="ORF">ACFS5P_18905</name>
</gene>
<dbReference type="InterPro" id="IPR010090">
    <property type="entry name" value="Phage_tape_meas"/>
</dbReference>
<keyword evidence="1" id="KW-1188">Viral release from host cell</keyword>
<accession>A0ABW5ZNN3</accession>
<name>A0ABW5ZNN3_9BACL</name>
<dbReference type="RefSeq" id="WP_380270127.1">
    <property type="nucleotide sequence ID" value="NZ_JBHUPG010000053.1"/>
</dbReference>
<evidence type="ECO:0000313" key="5">
    <source>
        <dbReference type="Proteomes" id="UP001597561"/>
    </source>
</evidence>
<keyword evidence="2" id="KW-1133">Transmembrane helix</keyword>
<dbReference type="Pfam" id="PF10145">
    <property type="entry name" value="PhageMin_Tail"/>
    <property type="match status" value="1"/>
</dbReference>
<dbReference type="NCBIfam" id="TIGR01760">
    <property type="entry name" value="tape_meas_TP901"/>
    <property type="match status" value="1"/>
</dbReference>
<protein>
    <submittedName>
        <fullName evidence="4">Phage tail tape measure protein</fullName>
    </submittedName>
</protein>
<dbReference type="PANTHER" id="PTHR37813:SF1">
    <property type="entry name" value="FELS-2 PROPHAGE PROTEIN"/>
    <property type="match status" value="1"/>
</dbReference>
<feature type="transmembrane region" description="Helical" evidence="2">
    <location>
        <begin position="410"/>
        <end position="436"/>
    </location>
</feature>
<evidence type="ECO:0000256" key="1">
    <source>
        <dbReference type="ARBA" id="ARBA00022612"/>
    </source>
</evidence>
<keyword evidence="5" id="KW-1185">Reference proteome</keyword>
<dbReference type="Proteomes" id="UP001597561">
    <property type="component" value="Unassembled WGS sequence"/>
</dbReference>
<feature type="domain" description="Phage tail tape measure protein" evidence="3">
    <location>
        <begin position="95"/>
        <end position="293"/>
    </location>
</feature>
<proteinExistence type="predicted"/>
<keyword evidence="2" id="KW-0472">Membrane</keyword>
<feature type="transmembrane region" description="Helical" evidence="2">
    <location>
        <begin position="384"/>
        <end position="404"/>
    </location>
</feature>
<sequence>MTKSLGDLRGRIILDSKNFKDKMNDARKEMDKTRVSSKNLNRDFGAIQTASLGVGAAVVAGIGASVQVARNFEQAMARVKAISGATDTEFKKLEATARELGATTQYSASEAAEGMSYLAMAGFDVNETIAAMPGVLNLAAASQESLGVSADIVSNILSGFGMNATESGDAVDVLVKAMSTANTDLPMLGDAMKYVAPVAASLGLSIEETAAAVGKMSDAGIQGSQAGTSLRAMLLALANPVGQTEKAFEALDISVQNADGSMKPIPELVGHIAGKLEGMGDAQKTATAAQLVGTEAASGFLALLEVGEDGLSDYTAELEKAGGTAERVAETQMDTLNGSFKEFQSALEEVGIKVGNDFLPVFRDIVDEGADVVRWLGEVDSKTIKMGVAFVGITAAVAATLATIGKLSVALVGLSMTPIGGAIVAFSLLAGGLAALNIKKGDSIILTDKEKEVNLDLANSMIETSEKIDDMTASYDELNSKSNLTRDEFGRFMDIQDELKKATSDSAIDALTS</sequence>
<evidence type="ECO:0000313" key="4">
    <source>
        <dbReference type="EMBL" id="MFD2913966.1"/>
    </source>
</evidence>
<organism evidence="4 5">
    <name type="scientific">Jeotgalibacillus terrae</name>
    <dbReference type="NCBI Taxonomy" id="587735"/>
    <lineage>
        <taxon>Bacteria</taxon>
        <taxon>Bacillati</taxon>
        <taxon>Bacillota</taxon>
        <taxon>Bacilli</taxon>
        <taxon>Bacillales</taxon>
        <taxon>Caryophanaceae</taxon>
        <taxon>Jeotgalibacillus</taxon>
    </lineage>
</organism>
<dbReference type="PANTHER" id="PTHR37813">
    <property type="entry name" value="FELS-2 PROPHAGE PROTEIN"/>
    <property type="match status" value="1"/>
</dbReference>
<evidence type="ECO:0000259" key="3">
    <source>
        <dbReference type="Pfam" id="PF10145"/>
    </source>
</evidence>
<reference evidence="5" key="1">
    <citation type="journal article" date="2019" name="Int. J. Syst. Evol. Microbiol.">
        <title>The Global Catalogue of Microorganisms (GCM) 10K type strain sequencing project: providing services to taxonomists for standard genome sequencing and annotation.</title>
        <authorList>
            <consortium name="The Broad Institute Genomics Platform"/>
            <consortium name="The Broad Institute Genome Sequencing Center for Infectious Disease"/>
            <person name="Wu L."/>
            <person name="Ma J."/>
        </authorList>
    </citation>
    <scope>NUCLEOTIDE SEQUENCE [LARGE SCALE GENOMIC DNA]</scope>
    <source>
        <strain evidence="5">KCTC 13528</strain>
    </source>
</reference>
<dbReference type="EMBL" id="JBHUPG010000053">
    <property type="protein sequence ID" value="MFD2913966.1"/>
    <property type="molecule type" value="Genomic_DNA"/>
</dbReference>
<evidence type="ECO:0000256" key="2">
    <source>
        <dbReference type="SAM" id="Phobius"/>
    </source>
</evidence>
<feature type="non-terminal residue" evidence="4">
    <location>
        <position position="513"/>
    </location>
</feature>
<keyword evidence="2" id="KW-0812">Transmembrane</keyword>
<comment type="caution">
    <text evidence="4">The sequence shown here is derived from an EMBL/GenBank/DDBJ whole genome shotgun (WGS) entry which is preliminary data.</text>
</comment>